<evidence type="ECO:0000313" key="4">
    <source>
        <dbReference type="Proteomes" id="UP000257109"/>
    </source>
</evidence>
<keyword evidence="4" id="KW-1185">Reference proteome</keyword>
<evidence type="ECO:0000259" key="2">
    <source>
        <dbReference type="Pfam" id="PF07727"/>
    </source>
</evidence>
<organism evidence="3 4">
    <name type="scientific">Mucuna pruriens</name>
    <name type="common">Velvet bean</name>
    <name type="synonym">Dolichos pruriens</name>
    <dbReference type="NCBI Taxonomy" id="157652"/>
    <lineage>
        <taxon>Eukaryota</taxon>
        <taxon>Viridiplantae</taxon>
        <taxon>Streptophyta</taxon>
        <taxon>Embryophyta</taxon>
        <taxon>Tracheophyta</taxon>
        <taxon>Spermatophyta</taxon>
        <taxon>Magnoliopsida</taxon>
        <taxon>eudicotyledons</taxon>
        <taxon>Gunneridae</taxon>
        <taxon>Pentapetalae</taxon>
        <taxon>rosids</taxon>
        <taxon>fabids</taxon>
        <taxon>Fabales</taxon>
        <taxon>Fabaceae</taxon>
        <taxon>Papilionoideae</taxon>
        <taxon>50 kb inversion clade</taxon>
        <taxon>NPAAA clade</taxon>
        <taxon>indigoferoid/millettioid clade</taxon>
        <taxon>Phaseoleae</taxon>
        <taxon>Mucuna</taxon>
    </lineage>
</organism>
<protein>
    <submittedName>
        <fullName evidence="3">Mitochondrial protein</fullName>
    </submittedName>
</protein>
<dbReference type="STRING" id="157652.A0A371GMB5"/>
<comment type="caution">
    <text evidence="3">The sequence shown here is derived from an EMBL/GenBank/DDBJ whole genome shotgun (WGS) entry which is preliminary data.</text>
</comment>
<reference evidence="3" key="1">
    <citation type="submission" date="2018-05" db="EMBL/GenBank/DDBJ databases">
        <title>Draft genome of Mucuna pruriens seed.</title>
        <authorList>
            <person name="Nnadi N.E."/>
            <person name="Vos R."/>
            <person name="Hasami M.H."/>
            <person name="Devisetty U.K."/>
            <person name="Aguiy J.C."/>
        </authorList>
    </citation>
    <scope>NUCLEOTIDE SEQUENCE [LARGE SCALE GENOMIC DNA]</scope>
    <source>
        <strain evidence="3">JCA_2017</strain>
    </source>
</reference>
<dbReference type="AlphaFoldDB" id="A0A371GMB5"/>
<dbReference type="InterPro" id="IPR013103">
    <property type="entry name" value="RVT_2"/>
</dbReference>
<dbReference type="EMBL" id="QJKJ01005064">
    <property type="protein sequence ID" value="RDX91656.1"/>
    <property type="molecule type" value="Genomic_DNA"/>
</dbReference>
<feature type="domain" description="Reverse transcriptase Ty1/copia-type" evidence="2">
    <location>
        <begin position="237"/>
        <end position="285"/>
    </location>
</feature>
<evidence type="ECO:0000313" key="3">
    <source>
        <dbReference type="EMBL" id="RDX91656.1"/>
    </source>
</evidence>
<name>A0A371GMB5_MUCPR</name>
<dbReference type="Proteomes" id="UP000257109">
    <property type="component" value="Unassembled WGS sequence"/>
</dbReference>
<evidence type="ECO:0000256" key="1">
    <source>
        <dbReference type="SAM" id="SignalP"/>
    </source>
</evidence>
<accession>A0A371GMB5</accession>
<feature type="non-terminal residue" evidence="3">
    <location>
        <position position="1"/>
    </location>
</feature>
<feature type="chain" id="PRO_5016695412" evidence="1">
    <location>
        <begin position="29"/>
        <end position="324"/>
    </location>
</feature>
<keyword evidence="1" id="KW-0732">Signal</keyword>
<proteinExistence type="predicted"/>
<sequence>MRFSHGTQIQVHHITLLLTLCLEVLIKSVHLIIGTSKFYSPPNPSVKFTLNNLMLVPHITKNLVSVSKFAQDNGVYFEFHPTNSFVKSQASNQVLLEVHGINAVKLVPYNNKIAFEFCNTCCLGKSHKLYAPPSLTVYTSPSELLFSDLWGTGSIHLKMCCLMSPIIDPSETTQLAPTSSPSQPLLNTHFMLTWSKTCHAKPRALLAHVEPGTVKQALTHPQWLAAMKTEHAALLANETWSLVPLPPHYKAIGCKWVFRVKENPDTSINKYKACLVAKGFHQQPGLIEGYIACKLRLKEMSWKHASLPSGHNKGYTTENQVTPD</sequence>
<dbReference type="OrthoDB" id="7473114at2759"/>
<feature type="signal peptide" evidence="1">
    <location>
        <begin position="1"/>
        <end position="28"/>
    </location>
</feature>
<dbReference type="Pfam" id="PF07727">
    <property type="entry name" value="RVT_2"/>
    <property type="match status" value="1"/>
</dbReference>
<gene>
    <name evidence="3" type="ORF">CR513_26329</name>
</gene>